<dbReference type="PROSITE" id="PS50112">
    <property type="entry name" value="PAS"/>
    <property type="match status" value="1"/>
</dbReference>
<dbReference type="GO" id="GO:0006355">
    <property type="term" value="P:regulation of DNA-templated transcription"/>
    <property type="evidence" value="ECO:0007669"/>
    <property type="project" value="InterPro"/>
</dbReference>
<dbReference type="GO" id="GO:0003677">
    <property type="term" value="F:DNA binding"/>
    <property type="evidence" value="ECO:0007669"/>
    <property type="project" value="UniProtKB-KW"/>
</dbReference>
<dbReference type="InterPro" id="IPR045865">
    <property type="entry name" value="ACT-like_dom_sf"/>
</dbReference>
<dbReference type="Gene3D" id="3.30.70.260">
    <property type="match status" value="1"/>
</dbReference>
<dbReference type="SUPFAM" id="SSF55785">
    <property type="entry name" value="PYP-like sensor domain (PAS domain)"/>
    <property type="match status" value="1"/>
</dbReference>
<dbReference type="RefSeq" id="WP_129355628.1">
    <property type="nucleotide sequence ID" value="NZ_CP026538.1"/>
</dbReference>
<dbReference type="OrthoDB" id="9763792at2"/>
<dbReference type="InterPro" id="IPR025944">
    <property type="entry name" value="Sigma_54_int_dom_CS"/>
</dbReference>
<evidence type="ECO:0000256" key="3">
    <source>
        <dbReference type="ARBA" id="ARBA00022840"/>
    </source>
</evidence>
<evidence type="ECO:0000313" key="10">
    <source>
        <dbReference type="Proteomes" id="UP000293296"/>
    </source>
</evidence>
<evidence type="ECO:0000256" key="2">
    <source>
        <dbReference type="ARBA" id="ARBA00022797"/>
    </source>
</evidence>
<reference evidence="9 10" key="1">
    <citation type="submission" date="2018-02" db="EMBL/GenBank/DDBJ databases">
        <title>Genome sequence of Desulfovibrio carbinolicus DSM 3852.</title>
        <authorList>
            <person name="Wilbanks E."/>
            <person name="Skennerton C.T."/>
            <person name="Orphan V.J."/>
        </authorList>
    </citation>
    <scope>NUCLEOTIDE SEQUENCE [LARGE SCALE GENOMIC DNA]</scope>
    <source>
        <strain evidence="9 10">DSM 3852</strain>
    </source>
</reference>
<dbReference type="SUPFAM" id="SSF52540">
    <property type="entry name" value="P-loop containing nucleoside triphosphate hydrolases"/>
    <property type="match status" value="1"/>
</dbReference>
<dbReference type="Gene3D" id="3.40.50.300">
    <property type="entry name" value="P-loop containing nucleotide triphosphate hydrolases"/>
    <property type="match status" value="1"/>
</dbReference>
<keyword evidence="2" id="KW-0058">Aromatic hydrocarbons catabolism</keyword>
<dbReference type="KEGG" id="dcb:C3Y92_19670"/>
<keyword evidence="1" id="KW-0547">Nucleotide-binding</keyword>
<dbReference type="SMART" id="SM00091">
    <property type="entry name" value="PAS"/>
    <property type="match status" value="1"/>
</dbReference>
<accession>A0A4P6HR77</accession>
<dbReference type="InterPro" id="IPR058031">
    <property type="entry name" value="AAA_lid_NorR"/>
</dbReference>
<dbReference type="InterPro" id="IPR030828">
    <property type="entry name" value="HTH_TyrR"/>
</dbReference>
<dbReference type="InterPro" id="IPR002078">
    <property type="entry name" value="Sigma_54_int"/>
</dbReference>
<dbReference type="PANTHER" id="PTHR32071:SF57">
    <property type="entry name" value="C4-DICARBOXYLATE TRANSPORT TRANSCRIPTIONAL REGULATORY PROTEIN DCTD"/>
    <property type="match status" value="1"/>
</dbReference>
<organism evidence="9 10">
    <name type="scientific">Solidesulfovibrio carbinolicus</name>
    <dbReference type="NCBI Taxonomy" id="296842"/>
    <lineage>
        <taxon>Bacteria</taxon>
        <taxon>Pseudomonadati</taxon>
        <taxon>Thermodesulfobacteriota</taxon>
        <taxon>Desulfovibrionia</taxon>
        <taxon>Desulfovibrionales</taxon>
        <taxon>Desulfovibrionaceae</taxon>
        <taxon>Solidesulfovibrio</taxon>
    </lineage>
</organism>
<dbReference type="Pfam" id="PF08448">
    <property type="entry name" value="PAS_4"/>
    <property type="match status" value="1"/>
</dbReference>
<dbReference type="PANTHER" id="PTHR32071">
    <property type="entry name" value="TRANSCRIPTIONAL REGULATORY PROTEIN"/>
    <property type="match status" value="1"/>
</dbReference>
<dbReference type="Proteomes" id="UP000293296">
    <property type="component" value="Chromosome"/>
</dbReference>
<evidence type="ECO:0000256" key="6">
    <source>
        <dbReference type="ARBA" id="ARBA00029500"/>
    </source>
</evidence>
<gene>
    <name evidence="9" type="ORF">C3Y92_19670</name>
</gene>
<name>A0A4P6HR77_9BACT</name>
<evidence type="ECO:0000313" key="9">
    <source>
        <dbReference type="EMBL" id="QAZ69336.1"/>
    </source>
</evidence>
<dbReference type="CDD" id="cd02116">
    <property type="entry name" value="ACT"/>
    <property type="match status" value="1"/>
</dbReference>
<evidence type="ECO:0000256" key="1">
    <source>
        <dbReference type="ARBA" id="ARBA00022741"/>
    </source>
</evidence>
<dbReference type="Pfam" id="PF00158">
    <property type="entry name" value="Sigma54_activat"/>
    <property type="match status" value="1"/>
</dbReference>
<dbReference type="CDD" id="cd00009">
    <property type="entry name" value="AAA"/>
    <property type="match status" value="1"/>
</dbReference>
<evidence type="ECO:0000259" key="8">
    <source>
        <dbReference type="PROSITE" id="PS50112"/>
    </source>
</evidence>
<dbReference type="Pfam" id="PF25601">
    <property type="entry name" value="AAA_lid_14"/>
    <property type="match status" value="1"/>
</dbReference>
<dbReference type="Gene3D" id="1.10.10.60">
    <property type="entry name" value="Homeodomain-like"/>
    <property type="match status" value="1"/>
</dbReference>
<proteinExistence type="predicted"/>
<dbReference type="InterPro" id="IPR009057">
    <property type="entry name" value="Homeodomain-like_sf"/>
</dbReference>
<keyword evidence="3" id="KW-0067">ATP-binding</keyword>
<feature type="domain" description="PAS" evidence="8">
    <location>
        <begin position="83"/>
        <end position="137"/>
    </location>
</feature>
<sequence>MSKLHLKFTDRVGIVADISALLASRGHNILSMEVAQEHGCAHIFLEIDHERGDCPRKDLMSMLAACPGLLRISCIEAMPHEKQANLLRTVLDNVDESVVAIDASGCVTLINNVARENFKCGRAELVGRHVRELPLPDHAILGCLEGRRYNNVRKNVTVGRKRLQYFATGRPILDAEGGVTGAVEIAKDAQEIRDLAKSIYEPADVGFSDIIGASAAMRQVVAMAEKIASSEAIVTIRGESGTGKDMLAQAMHAASGLPGQFVAINCAAVPETLMESELFGYVGGAFSGARREGKPGLFELAKDGTVFFDEIAEMPLAAQAKILRLIQNGRLRRLGDSRETQANARIITATNRNLEQFVEKGLFREDLYYRINVLPLHIPPLRERPEDIGALADHFLFQLSARLGKELTGFDPAARDKLMRHGWPGNVRELKNVVERAAILCDQPVIGERHVLLVHELGRDPLAGGSVAAGDGGRLSLRAAMERYERDLLENALKGRKSLRQAARELGLSHTALLAKVKKHRLA</sequence>
<dbReference type="PROSITE" id="PS50045">
    <property type="entry name" value="SIGMA54_INTERACT_4"/>
    <property type="match status" value="1"/>
</dbReference>
<dbReference type="SUPFAM" id="SSF55021">
    <property type="entry name" value="ACT-like"/>
    <property type="match status" value="1"/>
</dbReference>
<dbReference type="AlphaFoldDB" id="A0A4P6HR77"/>
<dbReference type="FunFam" id="3.40.50.300:FF:000006">
    <property type="entry name" value="DNA-binding transcriptional regulator NtrC"/>
    <property type="match status" value="1"/>
</dbReference>
<dbReference type="SUPFAM" id="SSF46689">
    <property type="entry name" value="Homeodomain-like"/>
    <property type="match status" value="1"/>
</dbReference>
<dbReference type="Gene3D" id="1.10.8.60">
    <property type="match status" value="1"/>
</dbReference>
<dbReference type="InterPro" id="IPR035965">
    <property type="entry name" value="PAS-like_dom_sf"/>
</dbReference>
<dbReference type="Pfam" id="PF18024">
    <property type="entry name" value="HTH_50"/>
    <property type="match status" value="1"/>
</dbReference>
<dbReference type="InterPro" id="IPR003593">
    <property type="entry name" value="AAA+_ATPase"/>
</dbReference>
<dbReference type="InterPro" id="IPR027417">
    <property type="entry name" value="P-loop_NTPase"/>
</dbReference>
<dbReference type="InterPro" id="IPR000014">
    <property type="entry name" value="PAS"/>
</dbReference>
<keyword evidence="4" id="KW-0805">Transcription regulation</keyword>
<evidence type="ECO:0000256" key="5">
    <source>
        <dbReference type="ARBA" id="ARBA00023163"/>
    </source>
</evidence>
<dbReference type="InterPro" id="IPR013656">
    <property type="entry name" value="PAS_4"/>
</dbReference>
<dbReference type="GO" id="GO:0005524">
    <property type="term" value="F:ATP binding"/>
    <property type="evidence" value="ECO:0007669"/>
    <property type="project" value="UniProtKB-KW"/>
</dbReference>
<dbReference type="Gene3D" id="3.30.450.20">
    <property type="entry name" value="PAS domain"/>
    <property type="match status" value="1"/>
</dbReference>
<evidence type="ECO:0000259" key="7">
    <source>
        <dbReference type="PROSITE" id="PS50045"/>
    </source>
</evidence>
<keyword evidence="5" id="KW-0804">Transcription</keyword>
<dbReference type="EMBL" id="CP026538">
    <property type="protein sequence ID" value="QAZ69336.1"/>
    <property type="molecule type" value="Genomic_DNA"/>
</dbReference>
<protein>
    <recommendedName>
        <fullName evidence="6">HTH-type transcriptional regulatory protein TyrR</fullName>
    </recommendedName>
</protein>
<dbReference type="PROSITE" id="PS00688">
    <property type="entry name" value="SIGMA54_INTERACT_3"/>
    <property type="match status" value="1"/>
</dbReference>
<evidence type="ECO:0000256" key="4">
    <source>
        <dbReference type="ARBA" id="ARBA00023015"/>
    </source>
</evidence>
<feature type="domain" description="Sigma-54 factor interaction" evidence="7">
    <location>
        <begin position="210"/>
        <end position="439"/>
    </location>
</feature>
<keyword evidence="10" id="KW-1185">Reference proteome</keyword>
<dbReference type="SMART" id="SM00382">
    <property type="entry name" value="AAA"/>
    <property type="match status" value="1"/>
</dbReference>